<dbReference type="AlphaFoldDB" id="A0A7G9T3G3"/>
<evidence type="ECO:0000256" key="4">
    <source>
        <dbReference type="PIRSR" id="PIRSR000350-3"/>
    </source>
</evidence>
<dbReference type="InterPro" id="IPR016156">
    <property type="entry name" value="FAD/NAD-linked_Rdtase_dimer_sf"/>
</dbReference>
<comment type="similarity">
    <text evidence="1">Belongs to the class-I pyridine nucleotide-disulfide oxidoreductase family.</text>
</comment>
<dbReference type="Proteomes" id="UP000515800">
    <property type="component" value="Chromosome"/>
</dbReference>
<dbReference type="GO" id="GO:0000166">
    <property type="term" value="F:nucleotide binding"/>
    <property type="evidence" value="ECO:0007669"/>
    <property type="project" value="UniProtKB-KW"/>
</dbReference>
<dbReference type="PIRSF" id="PIRSF000350">
    <property type="entry name" value="Mercury_reductase_MerA"/>
    <property type="match status" value="1"/>
</dbReference>
<dbReference type="Gene3D" id="3.30.390.30">
    <property type="match status" value="1"/>
</dbReference>
<dbReference type="PRINTS" id="PR00368">
    <property type="entry name" value="FADPNR"/>
</dbReference>
<dbReference type="InterPro" id="IPR004099">
    <property type="entry name" value="Pyr_nucl-diS_OxRdtase_dimer"/>
</dbReference>
<feature type="binding site" evidence="4">
    <location>
        <position position="114"/>
    </location>
    <ligand>
        <name>FAD</name>
        <dbReference type="ChEBI" id="CHEBI:57692"/>
    </ligand>
</feature>
<keyword evidence="9" id="KW-1185">Reference proteome</keyword>
<comment type="cofactor">
    <cofactor evidence="4">
        <name>FAD</name>
        <dbReference type="ChEBI" id="CHEBI:57692"/>
    </cofactor>
    <text evidence="4">Binds 1 FAD per subunit.</text>
</comment>
<organism evidence="8 9">
    <name type="scientific">Weissella diestrammenae</name>
    <dbReference type="NCBI Taxonomy" id="1162633"/>
    <lineage>
        <taxon>Bacteria</taxon>
        <taxon>Bacillati</taxon>
        <taxon>Bacillota</taxon>
        <taxon>Bacilli</taxon>
        <taxon>Lactobacillales</taxon>
        <taxon>Lactobacillaceae</taxon>
        <taxon>Weissella</taxon>
    </lineage>
</organism>
<dbReference type="PANTHER" id="PTHR43014:SF5">
    <property type="entry name" value="GLUTATHIONE REDUCTASE (NADPH)"/>
    <property type="match status" value="1"/>
</dbReference>
<keyword evidence="2" id="KW-0285">Flavoprotein</keyword>
<feature type="binding site" evidence="4">
    <location>
        <position position="259"/>
    </location>
    <ligand>
        <name>NAD(+)</name>
        <dbReference type="ChEBI" id="CHEBI:57540"/>
    </ligand>
</feature>
<dbReference type="Pfam" id="PF07992">
    <property type="entry name" value="Pyr_redox_2"/>
    <property type="match status" value="1"/>
</dbReference>
<name>A0A7G9T3G3_9LACO</name>
<feature type="binding site" evidence="4">
    <location>
        <begin position="173"/>
        <end position="180"/>
    </location>
    <ligand>
        <name>NAD(+)</name>
        <dbReference type="ChEBI" id="CHEBI:57540"/>
    </ligand>
</feature>
<dbReference type="InterPro" id="IPR023753">
    <property type="entry name" value="FAD/NAD-binding_dom"/>
</dbReference>
<dbReference type="Gene3D" id="3.50.50.60">
    <property type="entry name" value="FAD/NAD(P)-binding domain"/>
    <property type="match status" value="2"/>
</dbReference>
<evidence type="ECO:0000256" key="2">
    <source>
        <dbReference type="ARBA" id="ARBA00022630"/>
    </source>
</evidence>
<evidence type="ECO:0000256" key="1">
    <source>
        <dbReference type="ARBA" id="ARBA00007532"/>
    </source>
</evidence>
<evidence type="ECO:0000313" key="9">
    <source>
        <dbReference type="Proteomes" id="UP000515800"/>
    </source>
</evidence>
<keyword evidence="4" id="KW-0547">Nucleotide-binding</keyword>
<reference evidence="8 9" key="1">
    <citation type="submission" date="2020-08" db="EMBL/GenBank/DDBJ databases">
        <title>Genome sequence of Weissella diestrammenae KACC 16890T.</title>
        <authorList>
            <person name="Hyun D.-W."/>
            <person name="Bae J.-W."/>
        </authorList>
    </citation>
    <scope>NUCLEOTIDE SEQUENCE [LARGE SCALE GENOMIC DNA]</scope>
    <source>
        <strain evidence="8 9">KACC 16890</strain>
    </source>
</reference>
<dbReference type="InterPro" id="IPR036188">
    <property type="entry name" value="FAD/NAD-bd_sf"/>
</dbReference>
<sequence length="445" mass="48395">MMTYQFDVLYLGSGHGTFDGAIPLAAKGLRVGVIEANKIGGTCPNYGCNAKILLDAPVQLQREFERLNGHGISGQVQIDWAADVKHKDMVIQDLPAMIAGGLREQGVEIIHGHGRFVDAHTVTVDGKEYTAEKIVIATGLRPKPLTIEGQAYVHDSTDFMALDHMPDKLVIIGSGYIALEFATIANAAGAQVTVLFNHEAGLKQFHQPYVELVLSDLIQRGVTIVRDVKTQAIQSQADHLIVVTNQSTYAADWILNATGRIPNTDELGLAAIGVQTTEQGIVVNDHLQTTVANIYASGDVLDKKQPKLTPTAIFESLYLMRQFAGMTDQAIDYPVIPTVVFTSPRIAQAGISVSEAQAMPTKYEIKRNKISDSWYRQVTQETVGESTLIFDRESGHLVGAIEVSAQADDVINTLLPAIEFDYTAEQLNRLVPLFPSITSDALGML</sequence>
<gene>
    <name evidence="8" type="ORF">H9L19_04150</name>
</gene>
<feature type="disulfide bond" description="Redox-active" evidence="5">
    <location>
        <begin position="43"/>
        <end position="48"/>
    </location>
</feature>
<evidence type="ECO:0000259" key="6">
    <source>
        <dbReference type="Pfam" id="PF02852"/>
    </source>
</evidence>
<dbReference type="Pfam" id="PF02852">
    <property type="entry name" value="Pyr_redox_dim"/>
    <property type="match status" value="1"/>
</dbReference>
<dbReference type="GO" id="GO:0016491">
    <property type="term" value="F:oxidoreductase activity"/>
    <property type="evidence" value="ECO:0007669"/>
    <property type="project" value="InterPro"/>
</dbReference>
<dbReference type="PRINTS" id="PR00411">
    <property type="entry name" value="PNDRDTASEI"/>
</dbReference>
<feature type="binding site" evidence="4">
    <location>
        <position position="51"/>
    </location>
    <ligand>
        <name>FAD</name>
        <dbReference type="ChEBI" id="CHEBI:57692"/>
    </ligand>
</feature>
<feature type="binding site" evidence="4">
    <location>
        <position position="299"/>
    </location>
    <ligand>
        <name>FAD</name>
        <dbReference type="ChEBI" id="CHEBI:57692"/>
    </ligand>
</feature>
<feature type="domain" description="Pyridine nucleotide-disulphide oxidoreductase dimerisation" evidence="6">
    <location>
        <begin position="336"/>
        <end position="438"/>
    </location>
</feature>
<dbReference type="SUPFAM" id="SSF51905">
    <property type="entry name" value="FAD/NAD(P)-binding domain"/>
    <property type="match status" value="1"/>
</dbReference>
<dbReference type="PANTHER" id="PTHR43014">
    <property type="entry name" value="MERCURIC REDUCTASE"/>
    <property type="match status" value="1"/>
</dbReference>
<keyword evidence="4" id="KW-0520">NAD</keyword>
<feature type="domain" description="FAD/NAD(P)-binding" evidence="7">
    <location>
        <begin position="7"/>
        <end position="314"/>
    </location>
</feature>
<dbReference type="InterPro" id="IPR001100">
    <property type="entry name" value="Pyr_nuc-diS_OxRdtase"/>
</dbReference>
<dbReference type="SUPFAM" id="SSF55424">
    <property type="entry name" value="FAD/NAD-linked reductases, dimerisation (C-terminal) domain"/>
    <property type="match status" value="1"/>
</dbReference>
<evidence type="ECO:0000313" key="8">
    <source>
        <dbReference type="EMBL" id="QNN74638.1"/>
    </source>
</evidence>
<keyword evidence="3 4" id="KW-0274">FAD</keyword>
<proteinExistence type="inferred from homology"/>
<dbReference type="EMBL" id="CP060724">
    <property type="protein sequence ID" value="QNN74638.1"/>
    <property type="molecule type" value="Genomic_DNA"/>
</dbReference>
<evidence type="ECO:0000259" key="7">
    <source>
        <dbReference type="Pfam" id="PF07992"/>
    </source>
</evidence>
<protein>
    <submittedName>
        <fullName evidence="8">NAD(P)/FAD-dependent oxidoreductase</fullName>
    </submittedName>
</protein>
<accession>A0A7G9T3G3</accession>
<evidence type="ECO:0000256" key="5">
    <source>
        <dbReference type="PIRSR" id="PIRSR000350-4"/>
    </source>
</evidence>
<evidence type="ECO:0000256" key="3">
    <source>
        <dbReference type="ARBA" id="ARBA00022827"/>
    </source>
</evidence>
<dbReference type="KEGG" id="wdi:H9L19_04150"/>